<dbReference type="PROSITE" id="PS00010">
    <property type="entry name" value="ASX_HYDROXYL"/>
    <property type="match status" value="1"/>
</dbReference>
<evidence type="ECO:0000256" key="3">
    <source>
        <dbReference type="ARBA" id="ARBA00022737"/>
    </source>
</evidence>
<dbReference type="CDD" id="cd00054">
    <property type="entry name" value="EGF_CA"/>
    <property type="match status" value="2"/>
</dbReference>
<dbReference type="AlphaFoldDB" id="G9KQD7"/>
<dbReference type="InterPro" id="IPR035976">
    <property type="entry name" value="Sushi/SCR/CCP_sf"/>
</dbReference>
<keyword evidence="7" id="KW-0768">Sushi</keyword>
<dbReference type="InterPro" id="IPR000152">
    <property type="entry name" value="EGF-type_Asp/Asn_hydroxyl_site"/>
</dbReference>
<reference evidence="10" key="1">
    <citation type="journal article" date="2013" name="J. Virol.">
        <title>Sequencing, annotation, and characterization of the influenza ferret infectome.</title>
        <authorList>
            <person name="Leon A.J."/>
            <person name="Banner D."/>
            <person name="Xu L."/>
            <person name="Ran L."/>
            <person name="Peng Z."/>
            <person name="Yi K."/>
            <person name="Chen C."/>
            <person name="Xu F."/>
            <person name="Huang J."/>
            <person name="Zhao Z."/>
            <person name="Lin Z."/>
            <person name="Huang S.H."/>
            <person name="Fang Y."/>
            <person name="Kelvin A.A."/>
            <person name="Ross T.M."/>
            <person name="Farooqui A."/>
            <person name="Kelvin D.J."/>
        </authorList>
    </citation>
    <scope>NUCLEOTIDE SEQUENCE</scope>
    <source>
        <tissue evidence="10">Lungs</tissue>
    </source>
</reference>
<keyword evidence="2" id="KW-0732">Signal</keyword>
<dbReference type="PANTHER" id="PTHR12916:SF4">
    <property type="entry name" value="UNINFLATABLE, ISOFORM C"/>
    <property type="match status" value="1"/>
</dbReference>
<keyword evidence="1 6" id="KW-0245">EGF-like domain</keyword>
<dbReference type="EMBL" id="JP018518">
    <property type="protein sequence ID" value="AES07116.1"/>
    <property type="molecule type" value="mRNA"/>
</dbReference>
<dbReference type="SMART" id="SM00181">
    <property type="entry name" value="EGF"/>
    <property type="match status" value="2"/>
</dbReference>
<dbReference type="PROSITE" id="PS50026">
    <property type="entry name" value="EGF_3"/>
    <property type="match status" value="2"/>
</dbReference>
<dbReference type="GO" id="GO:0005509">
    <property type="term" value="F:calcium ion binding"/>
    <property type="evidence" value="ECO:0007669"/>
    <property type="project" value="InterPro"/>
</dbReference>
<dbReference type="SMART" id="SM00032">
    <property type="entry name" value="CCP"/>
    <property type="match status" value="1"/>
</dbReference>
<dbReference type="Gene3D" id="2.10.25.10">
    <property type="entry name" value="Laminin"/>
    <property type="match status" value="2"/>
</dbReference>
<protein>
    <submittedName>
        <fullName evidence="10">Sushi, nidogen and EGF-like domains 1</fullName>
    </submittedName>
</protein>
<dbReference type="PROSITE" id="PS50923">
    <property type="entry name" value="SUSHI"/>
    <property type="match status" value="1"/>
</dbReference>
<evidence type="ECO:0000256" key="2">
    <source>
        <dbReference type="ARBA" id="ARBA00022729"/>
    </source>
</evidence>
<accession>G9KQD7</accession>
<dbReference type="GO" id="GO:0007219">
    <property type="term" value="P:Notch signaling pathway"/>
    <property type="evidence" value="ECO:0007669"/>
    <property type="project" value="TreeGrafter"/>
</dbReference>
<feature type="disulfide bond" evidence="6">
    <location>
        <begin position="50"/>
        <end position="59"/>
    </location>
</feature>
<dbReference type="InterPro" id="IPR000436">
    <property type="entry name" value="Sushi_SCR_CCP_dom"/>
</dbReference>
<keyword evidence="3" id="KW-0677">Repeat</keyword>
<dbReference type="InterPro" id="IPR000742">
    <property type="entry name" value="EGF"/>
</dbReference>
<dbReference type="GO" id="GO:0005112">
    <property type="term" value="F:Notch binding"/>
    <property type="evidence" value="ECO:0007669"/>
    <property type="project" value="TreeGrafter"/>
</dbReference>
<keyword evidence="4 6" id="KW-1015">Disulfide bond</keyword>
<evidence type="ECO:0000259" key="9">
    <source>
        <dbReference type="PROSITE" id="PS50923"/>
    </source>
</evidence>
<comment type="caution">
    <text evidence="6">Lacks conserved residue(s) required for the propagation of feature annotation.</text>
</comment>
<dbReference type="SUPFAM" id="SSF57196">
    <property type="entry name" value="EGF/Laminin"/>
    <property type="match status" value="2"/>
</dbReference>
<feature type="disulfide bond" evidence="6">
    <location>
        <begin position="12"/>
        <end position="21"/>
    </location>
</feature>
<evidence type="ECO:0000256" key="6">
    <source>
        <dbReference type="PROSITE-ProRule" id="PRU00076"/>
    </source>
</evidence>
<dbReference type="FunFam" id="2.10.25.10:FF:000365">
    <property type="entry name" value="Sushi, nidogen and EGF like domains 1"/>
    <property type="match status" value="1"/>
</dbReference>
<dbReference type="PANTHER" id="PTHR12916">
    <property type="entry name" value="CYTOCHROME C OXIDASE POLYPEPTIDE VIC-2"/>
    <property type="match status" value="1"/>
</dbReference>
<dbReference type="SMART" id="SM00179">
    <property type="entry name" value="EGF_CA"/>
    <property type="match status" value="1"/>
</dbReference>
<sequence>CFHYIGKYKCDCPPGFSGRHCEIAPSPCFRSPCMNGGTCEDLGTDFSCRCRAGYMGRRCQAEVDCGTPAEVKEVKHATLRFNGTRLGSVALYECDQGYSLSSPNYVRVCQPQGVWSEPPQCHGDLQAFWGRVGGQAGRASGVHTLLMGPLRSTGTTVLTLALP</sequence>
<feature type="domain" description="EGF-like" evidence="8">
    <location>
        <begin position="24"/>
        <end position="60"/>
    </location>
</feature>
<dbReference type="PROSITE" id="PS01186">
    <property type="entry name" value="EGF_2"/>
    <property type="match status" value="2"/>
</dbReference>
<feature type="domain" description="Sushi" evidence="9">
    <location>
        <begin position="63"/>
        <end position="123"/>
    </location>
</feature>
<organism evidence="10">
    <name type="scientific">Mustela putorius furo</name>
    <name type="common">European domestic ferret</name>
    <name type="synonym">Mustela furo</name>
    <dbReference type="NCBI Taxonomy" id="9669"/>
    <lineage>
        <taxon>Eukaryota</taxon>
        <taxon>Metazoa</taxon>
        <taxon>Chordata</taxon>
        <taxon>Craniata</taxon>
        <taxon>Vertebrata</taxon>
        <taxon>Euteleostomi</taxon>
        <taxon>Mammalia</taxon>
        <taxon>Eutheria</taxon>
        <taxon>Laurasiatheria</taxon>
        <taxon>Carnivora</taxon>
        <taxon>Caniformia</taxon>
        <taxon>Musteloidea</taxon>
        <taxon>Mustelidae</taxon>
        <taxon>Mustelinae</taxon>
        <taxon>Mustela</taxon>
    </lineage>
</organism>
<feature type="non-terminal residue" evidence="10">
    <location>
        <position position="1"/>
    </location>
</feature>
<proteinExistence type="evidence at transcript level"/>
<feature type="non-terminal residue" evidence="10">
    <location>
        <position position="163"/>
    </location>
</feature>
<evidence type="ECO:0000259" key="8">
    <source>
        <dbReference type="PROSITE" id="PS50026"/>
    </source>
</evidence>
<evidence type="ECO:0000313" key="10">
    <source>
        <dbReference type="EMBL" id="AES07116.1"/>
    </source>
</evidence>
<dbReference type="Pfam" id="PF00008">
    <property type="entry name" value="EGF"/>
    <property type="match status" value="1"/>
</dbReference>
<evidence type="ECO:0000256" key="1">
    <source>
        <dbReference type="ARBA" id="ARBA00022536"/>
    </source>
</evidence>
<name>G9KQD7_MUSPF</name>
<dbReference type="PROSITE" id="PS00022">
    <property type="entry name" value="EGF_1"/>
    <property type="match status" value="2"/>
</dbReference>
<feature type="domain" description="EGF-like" evidence="8">
    <location>
        <begin position="1"/>
        <end position="22"/>
    </location>
</feature>
<feature type="disulfide bond" evidence="7">
    <location>
        <begin position="94"/>
        <end position="121"/>
    </location>
</feature>
<evidence type="ECO:0000256" key="5">
    <source>
        <dbReference type="ARBA" id="ARBA00023180"/>
    </source>
</evidence>
<keyword evidence="5" id="KW-0325">Glycoprotein</keyword>
<dbReference type="Gene3D" id="2.10.70.10">
    <property type="entry name" value="Complement Module, domain 1"/>
    <property type="match status" value="1"/>
</dbReference>
<evidence type="ECO:0000256" key="7">
    <source>
        <dbReference type="PROSITE-ProRule" id="PRU00302"/>
    </source>
</evidence>
<dbReference type="Pfam" id="PF00084">
    <property type="entry name" value="Sushi"/>
    <property type="match status" value="1"/>
</dbReference>
<dbReference type="CDD" id="cd00033">
    <property type="entry name" value="CCP"/>
    <property type="match status" value="1"/>
</dbReference>
<evidence type="ECO:0000256" key="4">
    <source>
        <dbReference type="ARBA" id="ARBA00023157"/>
    </source>
</evidence>
<dbReference type="InterPro" id="IPR001881">
    <property type="entry name" value="EGF-like_Ca-bd_dom"/>
</dbReference>
<dbReference type="SUPFAM" id="SSF57535">
    <property type="entry name" value="Complement control module/SCR domain"/>
    <property type="match status" value="1"/>
</dbReference>